<organism evidence="2">
    <name type="scientific">Mus musculus</name>
    <name type="common">Mouse</name>
    <dbReference type="NCBI Taxonomy" id="10090"/>
    <lineage>
        <taxon>Eukaryota</taxon>
        <taxon>Metazoa</taxon>
        <taxon>Chordata</taxon>
        <taxon>Craniata</taxon>
        <taxon>Vertebrata</taxon>
        <taxon>Euteleostomi</taxon>
        <taxon>Mammalia</taxon>
        <taxon>Eutheria</taxon>
        <taxon>Euarchontoglires</taxon>
        <taxon>Glires</taxon>
        <taxon>Rodentia</taxon>
        <taxon>Myomorpha</taxon>
        <taxon>Muroidea</taxon>
        <taxon>Muridae</taxon>
        <taxon>Murinae</taxon>
        <taxon>Mus</taxon>
        <taxon>Mus</taxon>
    </lineage>
</organism>
<evidence type="ECO:0000313" key="2">
    <source>
        <dbReference type="EMBL" id="BAE22426.1"/>
    </source>
</evidence>
<feature type="compositionally biased region" description="Basic and acidic residues" evidence="1">
    <location>
        <begin position="128"/>
        <end position="140"/>
    </location>
</feature>
<gene>
    <name evidence="3" type="primary">Gm11175</name>
    <name evidence="3" type="synonym">Jund</name>
    <name evidence="3" type="synonym">Jund1</name>
</gene>
<name>Q3UXY7_MOUSE</name>
<reference evidence="2" key="1">
    <citation type="journal article" date="1999" name="Methods Enzymol.">
        <title>High-efficiency full-length cDNA cloning.</title>
        <authorList>
            <person name="Carninci P."/>
            <person name="Hayashizaki Y."/>
        </authorList>
    </citation>
    <scope>NUCLEOTIDE SEQUENCE</scope>
    <source>
        <strain evidence="2">C57BL/6J</strain>
        <tissue evidence="2">Olfactory brain</tissue>
    </source>
</reference>
<reference evidence="2" key="7">
    <citation type="journal article" date="2005" name="Science">
        <title>The Transcriptional Landscape of the Mammalian Genome.</title>
        <authorList>
            <consortium name="The FANTOM Consortium"/>
            <consortium name="Riken Genome Exploration Research Group and Genome Science Group (Genome Network Project Core Group)"/>
        </authorList>
    </citation>
    <scope>NUCLEOTIDE SEQUENCE</scope>
    <source>
        <strain evidence="2">C57BL/6J</strain>
        <tissue evidence="2">Olfactory brain</tissue>
    </source>
</reference>
<evidence type="ECO:0000256" key="1">
    <source>
        <dbReference type="SAM" id="MobiDB-lite"/>
    </source>
</evidence>
<feature type="non-terminal residue" evidence="2">
    <location>
        <position position="1"/>
    </location>
</feature>
<evidence type="ECO:0000313" key="3">
    <source>
        <dbReference type="MGI" id="MGI:3809055"/>
    </source>
</evidence>
<dbReference type="AlphaFoldDB" id="Q3UXY7"/>
<reference evidence="2" key="5">
    <citation type="journal article" date="2002" name="Nature">
        <title>Analysis of the mouse transcriptome based on functional annotation of 60,770 full-length cDNAs.</title>
        <authorList>
            <consortium name="The FANTOM Consortium and the RIKEN Genome Exploration Research Group Phase I and II Team"/>
        </authorList>
    </citation>
    <scope>NUCLEOTIDE SEQUENCE</scope>
    <source>
        <strain evidence="2">C57BL/6J</strain>
        <tissue evidence="2">Olfactory brain</tissue>
    </source>
</reference>
<reference evidence="2" key="2">
    <citation type="journal article" date="2000" name="Genome Res.">
        <title>Normalization and subtraction of cap-trapper-selected cDNAs to prepare full-length cDNA libraries for rapid discovery of new genes.</title>
        <authorList>
            <person name="Carninci P."/>
            <person name="Shibata Y."/>
            <person name="Hayatsu N."/>
            <person name="Sugahara Y."/>
            <person name="Shibata K."/>
            <person name="Itoh M."/>
            <person name="Konno H."/>
            <person name="Okazaki Y."/>
            <person name="Muramatsu M."/>
            <person name="Hayashizaki Y."/>
        </authorList>
    </citation>
    <scope>NUCLEOTIDE SEQUENCE</scope>
    <source>
        <strain evidence="2">C57BL/6J</strain>
        <tissue evidence="2">Olfactory brain</tissue>
    </source>
</reference>
<dbReference type="MGI" id="MGI:3809055">
    <property type="gene designation" value="Gm11175"/>
</dbReference>
<feature type="compositionally biased region" description="Gly residues" evidence="1">
    <location>
        <begin position="163"/>
        <end position="173"/>
    </location>
</feature>
<reference evidence="2" key="4">
    <citation type="journal article" date="2001" name="Nature">
        <title>Functional annotation of a full-length mouse cDNA collection.</title>
        <authorList>
            <consortium name="The RIKEN Genome Exploration Research Group Phase II Team and the FANTOM Consortium"/>
        </authorList>
    </citation>
    <scope>NUCLEOTIDE SEQUENCE</scope>
    <source>
        <strain evidence="2">C57BL/6J</strain>
        <tissue evidence="2">Olfactory brain</tissue>
    </source>
</reference>
<protein>
    <submittedName>
        <fullName evidence="2">Uncharacterized protein</fullName>
    </submittedName>
</protein>
<dbReference type="EMBL" id="AK135112">
    <property type="protein sequence ID" value="BAE22426.1"/>
    <property type="molecule type" value="mRNA"/>
</dbReference>
<proteinExistence type="evidence at transcript level"/>
<dbReference type="HOGENOM" id="CLU_1499669_0_0_1"/>
<sequence length="180" mass="19656">VRRDLVLGQQLAAAVDVAEDFLFELRHLLAQQAGGGRQLGVLAFEGLDFLLQARDTLQLALAAFGGGDAVAQPLALRLDAFLRVHVDGRQRRAVAEARHVRHGLRLVLERGQARWMRRWRRPQRARGRREGHWLRGESHGGRAPRGPGATRETAQVGVDRGLRGPGGGGQVGGRGRRGSP</sequence>
<reference evidence="2" key="3">
    <citation type="journal article" date="2000" name="Genome Res.">
        <title>RIKEN integrated sequence analysis (RISA) system--384-format sequencing pipeline with 384 multicapillary sequencer.</title>
        <authorList>
            <person name="Shibata K."/>
            <person name="Itoh M."/>
            <person name="Aizawa K."/>
            <person name="Nagaoka S."/>
            <person name="Sasaki N."/>
            <person name="Carninci P."/>
            <person name="Konno H."/>
            <person name="Akiyama J."/>
            <person name="Nishi K."/>
            <person name="Kitsunai T."/>
            <person name="Tashiro H."/>
            <person name="Itoh M."/>
            <person name="Sumi N."/>
            <person name="Ishii Y."/>
            <person name="Nakamura S."/>
            <person name="Hazama M."/>
            <person name="Nishine T."/>
            <person name="Harada A."/>
            <person name="Yamamoto R."/>
            <person name="Matsumoto H."/>
            <person name="Sakaguchi S."/>
            <person name="Ikegami T."/>
            <person name="Kashiwagi K."/>
            <person name="Fujiwake S."/>
            <person name="Inoue K."/>
            <person name="Togawa Y."/>
            <person name="Izawa M."/>
            <person name="Ohara E."/>
            <person name="Watahiki M."/>
            <person name="Yoneda Y."/>
            <person name="Ishikawa T."/>
            <person name="Ozawa K."/>
            <person name="Tanaka T."/>
            <person name="Matsuura S."/>
            <person name="Kawai J."/>
            <person name="Okazaki Y."/>
            <person name="Muramatsu M."/>
            <person name="Inoue Y."/>
            <person name="Kira A."/>
            <person name="Hayashizaki Y."/>
        </authorList>
    </citation>
    <scope>NUCLEOTIDE SEQUENCE</scope>
    <source>
        <strain evidence="2">C57BL/6J</strain>
        <tissue evidence="2">Olfactory brain</tissue>
    </source>
</reference>
<dbReference type="AGR" id="MGI:3809055"/>
<accession>Q3UXY7</accession>
<feature type="region of interest" description="Disordered" evidence="1">
    <location>
        <begin position="120"/>
        <end position="180"/>
    </location>
</feature>
<reference evidence="2" key="6">
    <citation type="submission" date="2004-03" db="EMBL/GenBank/DDBJ databases">
        <authorList>
            <person name="Arakawa T."/>
            <person name="Carninci P."/>
            <person name="Fukuda S."/>
            <person name="Hashizume W."/>
            <person name="Hayashida K."/>
            <person name="Hori F."/>
            <person name="Iida J."/>
            <person name="Imamura K."/>
            <person name="Imotani K."/>
            <person name="Itoh M."/>
            <person name="Kanagawa S."/>
            <person name="Kawai J."/>
            <person name="Kojima M."/>
            <person name="Konno H."/>
            <person name="Murata M."/>
            <person name="Nakamura M."/>
            <person name="Ninomiya N."/>
            <person name="Nishiyori H."/>
            <person name="Nomura K."/>
            <person name="Ohno M."/>
            <person name="Sakazume N."/>
            <person name="Sano H."/>
            <person name="Sasaki D."/>
            <person name="Shibata K."/>
            <person name="Shiraki T."/>
            <person name="Tagami M."/>
            <person name="Tagami Y."/>
            <person name="Waki K."/>
            <person name="Watahiki A."/>
            <person name="Muramatsu M."/>
            <person name="Hayashizaki Y."/>
        </authorList>
    </citation>
    <scope>NUCLEOTIDE SEQUENCE</scope>
    <source>
        <strain evidence="2">C57BL/6J</strain>
        <tissue evidence="2">Olfactory brain</tissue>
    </source>
</reference>
<reference evidence="2" key="8">
    <citation type="journal article" date="2005" name="Science">
        <title>Antisense Transcription in the Mammalian Transcriptome.</title>
        <authorList>
            <consortium name="RIKEN Genome Exploration Research Group and Genome Science Group (Genome Network Project Core Group) and the FANTOM Consortium"/>
        </authorList>
    </citation>
    <scope>NUCLEOTIDE SEQUENCE</scope>
    <source>
        <strain evidence="2">C57BL/6J</strain>
        <tissue evidence="2">Olfactory brain</tissue>
    </source>
</reference>